<dbReference type="InterPro" id="IPR027417">
    <property type="entry name" value="P-loop_NTPase"/>
</dbReference>
<organism evidence="3 4">
    <name type="scientific">Heterodermia speciosa</name>
    <dbReference type="NCBI Taxonomy" id="116794"/>
    <lineage>
        <taxon>Eukaryota</taxon>
        <taxon>Fungi</taxon>
        <taxon>Dikarya</taxon>
        <taxon>Ascomycota</taxon>
        <taxon>Pezizomycotina</taxon>
        <taxon>Lecanoromycetes</taxon>
        <taxon>OSLEUM clade</taxon>
        <taxon>Lecanoromycetidae</taxon>
        <taxon>Caliciales</taxon>
        <taxon>Physciaceae</taxon>
        <taxon>Heterodermia</taxon>
    </lineage>
</organism>
<dbReference type="EMBL" id="CAJPDS010000063">
    <property type="protein sequence ID" value="CAF9932485.1"/>
    <property type="molecule type" value="Genomic_DNA"/>
</dbReference>
<dbReference type="PANTHER" id="PTHR47977">
    <property type="entry name" value="RAS-RELATED PROTEIN RAB"/>
    <property type="match status" value="1"/>
</dbReference>
<dbReference type="AlphaFoldDB" id="A0A8H3IT64"/>
<name>A0A8H3IT64_9LECA</name>
<evidence type="ECO:0000313" key="3">
    <source>
        <dbReference type="EMBL" id="CAF9932485.1"/>
    </source>
</evidence>
<evidence type="ECO:0000256" key="1">
    <source>
        <dbReference type="ARBA" id="ARBA00022741"/>
    </source>
</evidence>
<dbReference type="PRINTS" id="PR00449">
    <property type="entry name" value="RASTRNSFRMNG"/>
</dbReference>
<keyword evidence="1" id="KW-0547">Nucleotide-binding</keyword>
<dbReference type="InterPro" id="IPR001806">
    <property type="entry name" value="Small_GTPase"/>
</dbReference>
<dbReference type="Pfam" id="PF00071">
    <property type="entry name" value="Ras"/>
    <property type="match status" value="1"/>
</dbReference>
<evidence type="ECO:0008006" key="5">
    <source>
        <dbReference type="Google" id="ProtNLM"/>
    </source>
</evidence>
<reference evidence="3" key="1">
    <citation type="submission" date="2021-03" db="EMBL/GenBank/DDBJ databases">
        <authorList>
            <person name="Tagirdzhanova G."/>
        </authorList>
    </citation>
    <scope>NUCLEOTIDE SEQUENCE</scope>
</reference>
<keyword evidence="2" id="KW-0342">GTP-binding</keyword>
<dbReference type="Gene3D" id="3.40.50.300">
    <property type="entry name" value="P-loop containing nucleotide triphosphate hydrolases"/>
    <property type="match status" value="1"/>
</dbReference>
<protein>
    <recommendedName>
        <fullName evidence="5">P-loop containing nucleoside triphosphate hydrolase protein</fullName>
    </recommendedName>
</protein>
<dbReference type="SMART" id="SM00174">
    <property type="entry name" value="RHO"/>
    <property type="match status" value="1"/>
</dbReference>
<dbReference type="InterPro" id="IPR050227">
    <property type="entry name" value="Rab"/>
</dbReference>
<dbReference type="PROSITE" id="PS51421">
    <property type="entry name" value="RAS"/>
    <property type="match status" value="1"/>
</dbReference>
<comment type="caution">
    <text evidence="3">The sequence shown here is derived from an EMBL/GenBank/DDBJ whole genome shotgun (WGS) entry which is preliminary data.</text>
</comment>
<gene>
    <name evidence="3" type="ORF">HETSPECPRED_008379</name>
</gene>
<keyword evidence="4" id="KW-1185">Reference proteome</keyword>
<dbReference type="GO" id="GO:0005525">
    <property type="term" value="F:GTP binding"/>
    <property type="evidence" value="ECO:0007669"/>
    <property type="project" value="UniProtKB-KW"/>
</dbReference>
<dbReference type="Proteomes" id="UP000664521">
    <property type="component" value="Unassembled WGS sequence"/>
</dbReference>
<evidence type="ECO:0000256" key="2">
    <source>
        <dbReference type="ARBA" id="ARBA00023134"/>
    </source>
</evidence>
<evidence type="ECO:0000313" key="4">
    <source>
        <dbReference type="Proteomes" id="UP000664521"/>
    </source>
</evidence>
<dbReference type="SMART" id="SM00173">
    <property type="entry name" value="RAS"/>
    <property type="match status" value="1"/>
</dbReference>
<proteinExistence type="predicted"/>
<sequence>MDDDDERATVSILLLGDPGCGKTTFLSAIVPTWTSRLSQGVSSPHTRLPASSPLLRDLDQPFPFDIRLYNRHYRFEFSDTASPENWTLHTPDFAILCYDISDRRSLHNAAHVWRKAVARHHVQDREEIPVMLLGLKRDLRLEEGDKRIVDPQEGYRVAQEMRCDRYAECSAVTGELMKEAMEDVARTAAKTTTEEGGTSLGGCALM</sequence>
<dbReference type="PROSITE" id="PS51419">
    <property type="entry name" value="RAB"/>
    <property type="match status" value="1"/>
</dbReference>
<accession>A0A8H3IT64</accession>
<dbReference type="GO" id="GO:0003924">
    <property type="term" value="F:GTPase activity"/>
    <property type="evidence" value="ECO:0007669"/>
    <property type="project" value="InterPro"/>
</dbReference>
<dbReference type="OrthoDB" id="25896at2759"/>
<dbReference type="SUPFAM" id="SSF52540">
    <property type="entry name" value="P-loop containing nucleoside triphosphate hydrolases"/>
    <property type="match status" value="1"/>
</dbReference>
<dbReference type="SMART" id="SM00175">
    <property type="entry name" value="RAB"/>
    <property type="match status" value="1"/>
</dbReference>